<keyword evidence="2" id="KW-0378">Hydrolase</keyword>
<gene>
    <name evidence="3" type="ORF">S06H3_13685</name>
</gene>
<dbReference type="Pfam" id="PF02126">
    <property type="entry name" value="PTE"/>
    <property type="match status" value="1"/>
</dbReference>
<dbReference type="EMBL" id="BARV01006682">
    <property type="protein sequence ID" value="GAI15922.1"/>
    <property type="molecule type" value="Genomic_DNA"/>
</dbReference>
<dbReference type="InterPro" id="IPR032466">
    <property type="entry name" value="Metal_Hydrolase"/>
</dbReference>
<name>X1L9B6_9ZZZZ</name>
<dbReference type="GO" id="GO:0016787">
    <property type="term" value="F:hydrolase activity"/>
    <property type="evidence" value="ECO:0007669"/>
    <property type="project" value="UniProtKB-KW"/>
</dbReference>
<dbReference type="AlphaFoldDB" id="X1L9B6"/>
<comment type="caution">
    <text evidence="3">The sequence shown here is derived from an EMBL/GenBank/DDBJ whole genome shotgun (WGS) entry which is preliminary data.</text>
</comment>
<feature type="non-terminal residue" evidence="3">
    <location>
        <position position="1"/>
    </location>
</feature>
<dbReference type="PANTHER" id="PTHR10819">
    <property type="entry name" value="PHOSPHOTRIESTERASE-RELATED"/>
    <property type="match status" value="1"/>
</dbReference>
<evidence type="ECO:0000313" key="3">
    <source>
        <dbReference type="EMBL" id="GAI15922.1"/>
    </source>
</evidence>
<protein>
    <recommendedName>
        <fullName evidence="4">Phosphotriesterase-related protein</fullName>
    </recommendedName>
</protein>
<keyword evidence="1" id="KW-0479">Metal-binding</keyword>
<dbReference type="PROSITE" id="PS51347">
    <property type="entry name" value="PHOSPHOTRIESTERASE_2"/>
    <property type="match status" value="1"/>
</dbReference>
<dbReference type="InterPro" id="IPR001559">
    <property type="entry name" value="Phosphotriesterase"/>
</dbReference>
<dbReference type="PIRSF" id="PIRSF016839">
    <property type="entry name" value="PhP"/>
    <property type="match status" value="1"/>
</dbReference>
<dbReference type="PANTHER" id="PTHR10819:SF3">
    <property type="entry name" value="PHOSPHOTRIESTERASE-RELATED PROTEIN"/>
    <property type="match status" value="1"/>
</dbReference>
<reference evidence="3" key="1">
    <citation type="journal article" date="2014" name="Front. Microbiol.">
        <title>High frequency of phylogenetically diverse reductive dehalogenase-homologous genes in deep subseafloor sedimentary metagenomes.</title>
        <authorList>
            <person name="Kawai M."/>
            <person name="Futagami T."/>
            <person name="Toyoda A."/>
            <person name="Takaki Y."/>
            <person name="Nishi S."/>
            <person name="Hori S."/>
            <person name="Arai W."/>
            <person name="Tsubouchi T."/>
            <person name="Morono Y."/>
            <person name="Uchiyama I."/>
            <person name="Ito T."/>
            <person name="Fujiyama A."/>
            <person name="Inagaki F."/>
            <person name="Takami H."/>
        </authorList>
    </citation>
    <scope>NUCLEOTIDE SEQUENCE</scope>
    <source>
        <strain evidence="3">Expedition CK06-06</strain>
    </source>
</reference>
<proteinExistence type="predicted"/>
<dbReference type="GO" id="GO:0008270">
    <property type="term" value="F:zinc ion binding"/>
    <property type="evidence" value="ECO:0007669"/>
    <property type="project" value="InterPro"/>
</dbReference>
<dbReference type="Gene3D" id="3.20.20.140">
    <property type="entry name" value="Metal-dependent hydrolases"/>
    <property type="match status" value="1"/>
</dbReference>
<evidence type="ECO:0000256" key="1">
    <source>
        <dbReference type="ARBA" id="ARBA00022723"/>
    </source>
</evidence>
<evidence type="ECO:0000256" key="2">
    <source>
        <dbReference type="ARBA" id="ARBA00022801"/>
    </source>
</evidence>
<dbReference type="SUPFAM" id="SSF51556">
    <property type="entry name" value="Metallo-dependent hydrolases"/>
    <property type="match status" value="1"/>
</dbReference>
<sequence length="303" mass="33410">IRPWARLHTKFHPANRRLRDEQLAIKEALLYKRAGGDTIVELIPIGLGRDPLGLARISRATGLNVVMGTGYYTAETHPPELATKTEEEITEGLVRDIMVGVGDTGVRAGIIGEIGCSYYTPLADSERKVLRACAVAQQRTGAALNIHPPFRDDLVPEVIEILSDAGADLSRTIISHIDIACFNRATCHKIADAGCYLEYDGFTPLIDNPHPSPPGGPLVGMRSEVDRINEIKCLVDEGYLNQMLLSHDIDRETMWVAYGGAGYAHILREIVPWMRQGGISDEQIHTMMVENPKRVLPFAPVKE</sequence>
<organism evidence="3">
    <name type="scientific">marine sediment metagenome</name>
    <dbReference type="NCBI Taxonomy" id="412755"/>
    <lineage>
        <taxon>unclassified sequences</taxon>
        <taxon>metagenomes</taxon>
        <taxon>ecological metagenomes</taxon>
    </lineage>
</organism>
<evidence type="ECO:0008006" key="4">
    <source>
        <dbReference type="Google" id="ProtNLM"/>
    </source>
</evidence>
<accession>X1L9B6</accession>